<accession>A0A8H6DQB7</accession>
<keyword evidence="3" id="KW-1185">Reference proteome</keyword>
<gene>
    <name evidence="2" type="ORF">FMUND_1483</name>
</gene>
<feature type="compositionally biased region" description="Polar residues" evidence="1">
    <location>
        <begin position="61"/>
        <end position="71"/>
    </location>
</feature>
<evidence type="ECO:0000256" key="1">
    <source>
        <dbReference type="SAM" id="MobiDB-lite"/>
    </source>
</evidence>
<feature type="compositionally biased region" description="Basic and acidic residues" evidence="1">
    <location>
        <begin position="18"/>
        <end position="44"/>
    </location>
</feature>
<dbReference type="OrthoDB" id="5093056at2759"/>
<evidence type="ECO:0000313" key="3">
    <source>
        <dbReference type="Proteomes" id="UP000544331"/>
    </source>
</evidence>
<dbReference type="EMBL" id="JAAOAN010000057">
    <property type="protein sequence ID" value="KAF5723747.1"/>
    <property type="molecule type" value="Genomic_DNA"/>
</dbReference>
<name>A0A8H6DQB7_9HYPO</name>
<dbReference type="AlphaFoldDB" id="A0A8H6DQB7"/>
<feature type="region of interest" description="Disordered" evidence="1">
    <location>
        <begin position="1"/>
        <end position="44"/>
    </location>
</feature>
<feature type="region of interest" description="Disordered" evidence="1">
    <location>
        <begin position="59"/>
        <end position="140"/>
    </location>
</feature>
<sequence length="264" mass="29910">MKSRSILRSPSFRHEKRSRAEVSPKIDLLRNDNKNAYRNLDESKTALGEAQERCRELEASLRSQNETTHAVQGQYAEYPITVDGSSDEAGDLGDMIPSTPCSPVENKSNEYGQHIATPPPSQRRRSSIRTAAATPPETPVAGPSNSIILLADCFPVVEDENFDLETEEIMIDHLKSDRVLRRFKEFLKSGHENLWYCVEDIATFGYSFGSWNDNICENGEHDSTRCRQVKVTVVGSIRHLRFKRDERESASSWQGGWNGSEMDW</sequence>
<protein>
    <submittedName>
        <fullName evidence="2">Uncharacterized protein</fullName>
    </submittedName>
</protein>
<dbReference type="Proteomes" id="UP000544331">
    <property type="component" value="Unassembled WGS sequence"/>
</dbReference>
<proteinExistence type="predicted"/>
<organism evidence="2 3">
    <name type="scientific">Fusarium mundagurra</name>
    <dbReference type="NCBI Taxonomy" id="1567541"/>
    <lineage>
        <taxon>Eukaryota</taxon>
        <taxon>Fungi</taxon>
        <taxon>Dikarya</taxon>
        <taxon>Ascomycota</taxon>
        <taxon>Pezizomycotina</taxon>
        <taxon>Sordariomycetes</taxon>
        <taxon>Hypocreomycetidae</taxon>
        <taxon>Hypocreales</taxon>
        <taxon>Nectriaceae</taxon>
        <taxon>Fusarium</taxon>
        <taxon>Fusarium fujikuroi species complex</taxon>
    </lineage>
</organism>
<evidence type="ECO:0000313" key="2">
    <source>
        <dbReference type="EMBL" id="KAF5723747.1"/>
    </source>
</evidence>
<reference evidence="2 3" key="1">
    <citation type="submission" date="2020-05" db="EMBL/GenBank/DDBJ databases">
        <title>Identification and distribution of gene clusters putatively required for synthesis of sphingolipid metabolism inhibitors in phylogenetically diverse species of the filamentous fungus Fusarium.</title>
        <authorList>
            <person name="Kim H.-S."/>
            <person name="Busman M."/>
            <person name="Brown D.W."/>
            <person name="Divon H."/>
            <person name="Uhlig S."/>
            <person name="Proctor R.H."/>
        </authorList>
    </citation>
    <scope>NUCLEOTIDE SEQUENCE [LARGE SCALE GENOMIC DNA]</scope>
    <source>
        <strain evidence="2 3">NRRL 66235</strain>
    </source>
</reference>
<comment type="caution">
    <text evidence="2">The sequence shown here is derived from an EMBL/GenBank/DDBJ whole genome shotgun (WGS) entry which is preliminary data.</text>
</comment>
<feature type="compositionally biased region" description="Polar residues" evidence="1">
    <location>
        <begin position="99"/>
        <end position="111"/>
    </location>
</feature>